<comment type="caution">
    <text evidence="7">The sequence shown here is derived from an EMBL/GenBank/DDBJ whole genome shotgun (WGS) entry which is preliminary data.</text>
</comment>
<evidence type="ECO:0000313" key="8">
    <source>
        <dbReference type="Proteomes" id="UP001500841"/>
    </source>
</evidence>
<organism evidence="7 8">
    <name type="scientific">Mucilaginibacter panaciglaebae</name>
    <dbReference type="NCBI Taxonomy" id="502331"/>
    <lineage>
        <taxon>Bacteria</taxon>
        <taxon>Pseudomonadati</taxon>
        <taxon>Bacteroidota</taxon>
        <taxon>Sphingobacteriia</taxon>
        <taxon>Sphingobacteriales</taxon>
        <taxon>Sphingobacteriaceae</taxon>
        <taxon>Mucilaginibacter</taxon>
    </lineage>
</organism>
<dbReference type="EMBL" id="BAABCV010000005">
    <property type="protein sequence ID" value="GAA4093869.1"/>
    <property type="molecule type" value="Genomic_DNA"/>
</dbReference>
<dbReference type="Pfam" id="PF00578">
    <property type="entry name" value="AhpC-TSA"/>
    <property type="match status" value="1"/>
</dbReference>
<protein>
    <submittedName>
        <fullName evidence="7">TlpA disulfide reductase family protein</fullName>
    </submittedName>
</protein>
<sequence>MCYFSAQYTRTILLNTNLNMKYLSFILFIVLFVSCKNNQGDLSITGTAPGVLYGNLLIKDLAGNTMIAADITNGKFSIKDYIQVPGYYKMQYSFKETKGTMREVELYLEQGDYKIDIDPQKINDYPTITSTSQLQTQLSEYNAINDTLRHQARQKVLALNKQIKEINDTDIKTMDQLSASSQLQREELKYNQNDGFAAFKIFMDKYPDNGVAAHIMKSLNYQNDPATYYKIFQEFSSAAKNTEDGKELESKLSKLSILAPGSPAPDIAGNTPDGKPLNVKAMKKKIILLDFWRSSNGSSRDNHAEMISQLLQLENQGLGIVSISFDTDRDKWLSAVKADRMNWTQISDLKGDDSPNGPIWGIKSIPAYYLIDGQGKIVARIAEFADVHAAIEDYLKKH</sequence>
<dbReference type="CDD" id="cd02966">
    <property type="entry name" value="TlpA_like_family"/>
    <property type="match status" value="1"/>
</dbReference>
<feature type="transmembrane region" description="Helical" evidence="5">
    <location>
        <begin position="12"/>
        <end position="33"/>
    </location>
</feature>
<dbReference type="InterPro" id="IPR050553">
    <property type="entry name" value="Thioredoxin_ResA/DsbE_sf"/>
</dbReference>
<dbReference type="InterPro" id="IPR000866">
    <property type="entry name" value="AhpC/TSA"/>
</dbReference>
<dbReference type="PROSITE" id="PS51352">
    <property type="entry name" value="THIOREDOXIN_2"/>
    <property type="match status" value="1"/>
</dbReference>
<keyword evidence="4" id="KW-0676">Redox-active center</keyword>
<dbReference type="InterPro" id="IPR036249">
    <property type="entry name" value="Thioredoxin-like_sf"/>
</dbReference>
<keyword evidence="3" id="KW-1015">Disulfide bond</keyword>
<dbReference type="SUPFAM" id="SSF52833">
    <property type="entry name" value="Thioredoxin-like"/>
    <property type="match status" value="1"/>
</dbReference>
<dbReference type="PANTHER" id="PTHR42852:SF6">
    <property type="entry name" value="THIOL:DISULFIDE INTERCHANGE PROTEIN DSBE"/>
    <property type="match status" value="1"/>
</dbReference>
<dbReference type="PANTHER" id="PTHR42852">
    <property type="entry name" value="THIOL:DISULFIDE INTERCHANGE PROTEIN DSBE"/>
    <property type="match status" value="1"/>
</dbReference>
<evidence type="ECO:0000256" key="1">
    <source>
        <dbReference type="ARBA" id="ARBA00004196"/>
    </source>
</evidence>
<evidence type="ECO:0000313" key="7">
    <source>
        <dbReference type="EMBL" id="GAA4093869.1"/>
    </source>
</evidence>
<evidence type="ECO:0000256" key="5">
    <source>
        <dbReference type="SAM" id="Phobius"/>
    </source>
</evidence>
<name>A0ABP7WQA6_9SPHI</name>
<evidence type="ECO:0000256" key="2">
    <source>
        <dbReference type="ARBA" id="ARBA00022748"/>
    </source>
</evidence>
<accession>A0ABP7WQA6</accession>
<evidence type="ECO:0000256" key="3">
    <source>
        <dbReference type="ARBA" id="ARBA00023157"/>
    </source>
</evidence>
<gene>
    <name evidence="7" type="ORF">GCM10022392_15530</name>
</gene>
<keyword evidence="8" id="KW-1185">Reference proteome</keyword>
<proteinExistence type="predicted"/>
<reference evidence="8" key="1">
    <citation type="journal article" date="2019" name="Int. J. Syst. Evol. Microbiol.">
        <title>The Global Catalogue of Microorganisms (GCM) 10K type strain sequencing project: providing services to taxonomists for standard genome sequencing and annotation.</title>
        <authorList>
            <consortium name="The Broad Institute Genomics Platform"/>
            <consortium name="The Broad Institute Genome Sequencing Center for Infectious Disease"/>
            <person name="Wu L."/>
            <person name="Ma J."/>
        </authorList>
    </citation>
    <scope>NUCLEOTIDE SEQUENCE [LARGE SCALE GENOMIC DNA]</scope>
    <source>
        <strain evidence="8">JCM 17085</strain>
    </source>
</reference>
<evidence type="ECO:0000259" key="6">
    <source>
        <dbReference type="PROSITE" id="PS51352"/>
    </source>
</evidence>
<dbReference type="Gene3D" id="3.40.30.10">
    <property type="entry name" value="Glutaredoxin"/>
    <property type="match status" value="1"/>
</dbReference>
<comment type="subcellular location">
    <subcellularLocation>
        <location evidence="1">Cell envelope</location>
    </subcellularLocation>
</comment>
<feature type="domain" description="Thioredoxin" evidence="6">
    <location>
        <begin position="258"/>
        <end position="398"/>
    </location>
</feature>
<keyword evidence="5" id="KW-0812">Transmembrane</keyword>
<keyword evidence="2" id="KW-0201">Cytochrome c-type biogenesis</keyword>
<keyword evidence="5" id="KW-1133">Transmembrane helix</keyword>
<evidence type="ECO:0000256" key="4">
    <source>
        <dbReference type="ARBA" id="ARBA00023284"/>
    </source>
</evidence>
<dbReference type="InterPro" id="IPR013766">
    <property type="entry name" value="Thioredoxin_domain"/>
</dbReference>
<keyword evidence="5" id="KW-0472">Membrane</keyword>
<dbReference type="Proteomes" id="UP001500841">
    <property type="component" value="Unassembled WGS sequence"/>
</dbReference>